<evidence type="ECO:0000313" key="2">
    <source>
        <dbReference type="Proteomes" id="UP000499080"/>
    </source>
</evidence>
<dbReference type="AlphaFoldDB" id="A0A4Y2U5R3"/>
<accession>A0A4Y2U5R3</accession>
<proteinExistence type="predicted"/>
<dbReference type="Proteomes" id="UP000499080">
    <property type="component" value="Unassembled WGS sequence"/>
</dbReference>
<protein>
    <recommendedName>
        <fullName evidence="3">Transposable element Tc1 transposase</fullName>
    </recommendedName>
</protein>
<dbReference type="EMBL" id="BGPR01034101">
    <property type="protein sequence ID" value="GBO08315.1"/>
    <property type="molecule type" value="Genomic_DNA"/>
</dbReference>
<dbReference type="InterPro" id="IPR036397">
    <property type="entry name" value="RNaseH_sf"/>
</dbReference>
<dbReference type="GO" id="GO:0003676">
    <property type="term" value="F:nucleic acid binding"/>
    <property type="evidence" value="ECO:0007669"/>
    <property type="project" value="InterPro"/>
</dbReference>
<gene>
    <name evidence="1" type="ORF">AVEN_256278_1</name>
</gene>
<dbReference type="OrthoDB" id="6155880at2759"/>
<comment type="caution">
    <text evidence="1">The sequence shown here is derived from an EMBL/GenBank/DDBJ whole genome shotgun (WGS) entry which is preliminary data.</text>
</comment>
<evidence type="ECO:0000313" key="1">
    <source>
        <dbReference type="EMBL" id="GBO08315.1"/>
    </source>
</evidence>
<organism evidence="1 2">
    <name type="scientific">Araneus ventricosus</name>
    <name type="common">Orbweaver spider</name>
    <name type="synonym">Epeira ventricosa</name>
    <dbReference type="NCBI Taxonomy" id="182803"/>
    <lineage>
        <taxon>Eukaryota</taxon>
        <taxon>Metazoa</taxon>
        <taxon>Ecdysozoa</taxon>
        <taxon>Arthropoda</taxon>
        <taxon>Chelicerata</taxon>
        <taxon>Arachnida</taxon>
        <taxon>Araneae</taxon>
        <taxon>Araneomorphae</taxon>
        <taxon>Entelegynae</taxon>
        <taxon>Araneoidea</taxon>
        <taxon>Araneidae</taxon>
        <taxon>Araneus</taxon>
    </lineage>
</organism>
<dbReference type="Gene3D" id="3.30.420.10">
    <property type="entry name" value="Ribonuclease H-like superfamily/Ribonuclease H"/>
    <property type="match status" value="1"/>
</dbReference>
<reference evidence="1 2" key="1">
    <citation type="journal article" date="2019" name="Sci. Rep.">
        <title>Orb-weaving spider Araneus ventricosus genome elucidates the spidroin gene catalogue.</title>
        <authorList>
            <person name="Kono N."/>
            <person name="Nakamura H."/>
            <person name="Ohtoshi R."/>
            <person name="Moran D.A.P."/>
            <person name="Shinohara A."/>
            <person name="Yoshida Y."/>
            <person name="Fujiwara M."/>
            <person name="Mori M."/>
            <person name="Tomita M."/>
            <person name="Arakawa K."/>
        </authorList>
    </citation>
    <scope>NUCLEOTIDE SEQUENCE [LARGE SCALE GENOMIC DNA]</scope>
</reference>
<evidence type="ECO:0008006" key="3">
    <source>
        <dbReference type="Google" id="ProtNLM"/>
    </source>
</evidence>
<keyword evidence="2" id="KW-1185">Reference proteome</keyword>
<sequence length="113" mass="13192">MEEDCSHDDLLFVSLSPAHFRARLHWARAHRSWKPQQWDRVLFTDESRFNIQNDSLKAMIWREPGTRYRAPNIVERDHYKGSGLLVWTAEPTSTCSLGVPSQLFDIATKSYTL</sequence>
<name>A0A4Y2U5R3_ARAVE</name>